<comment type="caution">
    <text evidence="2">The sequence shown here is derived from an EMBL/GenBank/DDBJ whole genome shotgun (WGS) entry which is preliminary data.</text>
</comment>
<dbReference type="EMBL" id="JADJNC010000064">
    <property type="protein sequence ID" value="MBK7425173.1"/>
    <property type="molecule type" value="Genomic_DNA"/>
</dbReference>
<feature type="domain" description="Putative zinc-finger" evidence="1">
    <location>
        <begin position="4"/>
        <end position="38"/>
    </location>
</feature>
<accession>A0A9D7FFT4</accession>
<dbReference type="Pfam" id="PF13490">
    <property type="entry name" value="zf-HC2"/>
    <property type="match status" value="1"/>
</dbReference>
<name>A0A9D7FFT4_9RHOO</name>
<evidence type="ECO:0000259" key="1">
    <source>
        <dbReference type="Pfam" id="PF13490"/>
    </source>
</evidence>
<reference evidence="2" key="1">
    <citation type="submission" date="2020-10" db="EMBL/GenBank/DDBJ databases">
        <title>Connecting structure to function with the recovery of over 1000 high-quality activated sludge metagenome-assembled genomes encoding full-length rRNA genes using long-read sequencing.</title>
        <authorList>
            <person name="Singleton C.M."/>
            <person name="Petriglieri F."/>
            <person name="Kristensen J.M."/>
            <person name="Kirkegaard R.H."/>
            <person name="Michaelsen T.Y."/>
            <person name="Andersen M.H."/>
            <person name="Karst S.M."/>
            <person name="Dueholm M.S."/>
            <person name="Nielsen P.H."/>
            <person name="Albertsen M."/>
        </authorList>
    </citation>
    <scope>NUCLEOTIDE SEQUENCE</scope>
    <source>
        <strain evidence="2">EsbW_18-Q3-R4-48_MAXAC.044</strain>
    </source>
</reference>
<evidence type="ECO:0000313" key="3">
    <source>
        <dbReference type="Proteomes" id="UP000886602"/>
    </source>
</evidence>
<protein>
    <submittedName>
        <fullName evidence="2">Zf-HC2 domain-containing protein</fullName>
    </submittedName>
</protein>
<proteinExistence type="predicted"/>
<dbReference type="Proteomes" id="UP000886602">
    <property type="component" value="Unassembled WGS sequence"/>
</dbReference>
<dbReference type="InterPro" id="IPR027383">
    <property type="entry name" value="Znf_put"/>
</dbReference>
<sequence length="57" mass="6758">MKSCREVHRLVIEAQDRKLGFAERLSMRVHLILCATCRRFDAQMDLLRQALRRFPGD</sequence>
<gene>
    <name evidence="2" type="ORF">IPJ48_20020</name>
</gene>
<evidence type="ECO:0000313" key="2">
    <source>
        <dbReference type="EMBL" id="MBK7425173.1"/>
    </source>
</evidence>
<organism evidence="2 3">
    <name type="scientific">Candidatus Propionivibrio dominans</name>
    <dbReference type="NCBI Taxonomy" id="2954373"/>
    <lineage>
        <taxon>Bacteria</taxon>
        <taxon>Pseudomonadati</taxon>
        <taxon>Pseudomonadota</taxon>
        <taxon>Betaproteobacteria</taxon>
        <taxon>Rhodocyclales</taxon>
        <taxon>Rhodocyclaceae</taxon>
        <taxon>Propionivibrio</taxon>
    </lineage>
</organism>
<dbReference type="AlphaFoldDB" id="A0A9D7FFT4"/>